<reference evidence="3" key="1">
    <citation type="submission" date="2017-02" db="EMBL/GenBank/DDBJ databases">
        <authorList>
            <person name="Varghese N."/>
            <person name="Submissions S."/>
        </authorList>
    </citation>
    <scope>NUCLEOTIDE SEQUENCE [LARGE SCALE GENOMIC DNA]</scope>
    <source>
        <strain evidence="3">R11H</strain>
    </source>
</reference>
<proteinExistence type="predicted"/>
<feature type="domain" description="Cyclic nucleotide-binding" evidence="1">
    <location>
        <begin position="18"/>
        <end position="112"/>
    </location>
</feature>
<keyword evidence="3" id="KW-1185">Reference proteome</keyword>
<dbReference type="InterPro" id="IPR014710">
    <property type="entry name" value="RmlC-like_jellyroll"/>
</dbReference>
<dbReference type="Gene3D" id="2.60.120.10">
    <property type="entry name" value="Jelly Rolls"/>
    <property type="match status" value="1"/>
</dbReference>
<gene>
    <name evidence="2" type="ORF">SAMN06295937_1006194</name>
</gene>
<evidence type="ECO:0000313" key="2">
    <source>
        <dbReference type="EMBL" id="SKB46912.1"/>
    </source>
</evidence>
<dbReference type="PROSITE" id="PS50042">
    <property type="entry name" value="CNMP_BINDING_3"/>
    <property type="match status" value="1"/>
</dbReference>
<name>A0A1T5BHW8_9SPHN</name>
<evidence type="ECO:0000313" key="3">
    <source>
        <dbReference type="Proteomes" id="UP000190044"/>
    </source>
</evidence>
<dbReference type="InterPro" id="IPR018490">
    <property type="entry name" value="cNMP-bd_dom_sf"/>
</dbReference>
<accession>A0A1T5BHW8</accession>
<protein>
    <recommendedName>
        <fullName evidence="1">Cyclic nucleotide-binding domain-containing protein</fullName>
    </recommendedName>
</protein>
<dbReference type="RefSeq" id="WP_079637988.1">
    <property type="nucleotide sequence ID" value="NZ_FUYP01000006.1"/>
</dbReference>
<dbReference type="Proteomes" id="UP000190044">
    <property type="component" value="Unassembled WGS sequence"/>
</dbReference>
<sequence length="128" mass="13542">MIPADLAARALALGVHPPFDRLSAAELLLVARYFRRRVHAPGEIVLPAGQVAERLMVVMDGTALVADGPASSVFDAASTLFGLPIRADYRAGPDGAEILSLARPHLFTLARECPDFIVGFLSFEAGSA</sequence>
<organism evidence="2 3">
    <name type="scientific">Sphingopyxis flava</name>
    <dbReference type="NCBI Taxonomy" id="1507287"/>
    <lineage>
        <taxon>Bacteria</taxon>
        <taxon>Pseudomonadati</taxon>
        <taxon>Pseudomonadota</taxon>
        <taxon>Alphaproteobacteria</taxon>
        <taxon>Sphingomonadales</taxon>
        <taxon>Sphingomonadaceae</taxon>
        <taxon>Sphingopyxis</taxon>
    </lineage>
</organism>
<dbReference type="SUPFAM" id="SSF51206">
    <property type="entry name" value="cAMP-binding domain-like"/>
    <property type="match status" value="1"/>
</dbReference>
<dbReference type="AlphaFoldDB" id="A0A1T5BHW8"/>
<dbReference type="OrthoDB" id="7509543at2"/>
<dbReference type="EMBL" id="FUYP01000006">
    <property type="protein sequence ID" value="SKB46912.1"/>
    <property type="molecule type" value="Genomic_DNA"/>
</dbReference>
<evidence type="ECO:0000259" key="1">
    <source>
        <dbReference type="PROSITE" id="PS50042"/>
    </source>
</evidence>
<dbReference type="InterPro" id="IPR000595">
    <property type="entry name" value="cNMP-bd_dom"/>
</dbReference>